<gene>
    <name evidence="2" type="ORF">E2C01_071625</name>
</gene>
<dbReference type="Proteomes" id="UP000324222">
    <property type="component" value="Unassembled WGS sequence"/>
</dbReference>
<protein>
    <submittedName>
        <fullName evidence="2">Uncharacterized protein</fullName>
    </submittedName>
</protein>
<sequence>MYFFVALSQTTTYLHLPPQTPPPPPPPLSLPVLSAHNPRPASTTTHTGHHNPAPPRSQGCDDAAQP</sequence>
<reference evidence="2 3" key="1">
    <citation type="submission" date="2019-05" db="EMBL/GenBank/DDBJ databases">
        <title>Another draft genome of Portunus trituberculatus and its Hox gene families provides insights of decapod evolution.</title>
        <authorList>
            <person name="Jeong J.-H."/>
            <person name="Song I."/>
            <person name="Kim S."/>
            <person name="Choi T."/>
            <person name="Kim D."/>
            <person name="Ryu S."/>
            <person name="Kim W."/>
        </authorList>
    </citation>
    <scope>NUCLEOTIDE SEQUENCE [LARGE SCALE GENOMIC DNA]</scope>
    <source>
        <tissue evidence="2">Muscle</tissue>
    </source>
</reference>
<proteinExistence type="predicted"/>
<evidence type="ECO:0000256" key="1">
    <source>
        <dbReference type="SAM" id="MobiDB-lite"/>
    </source>
</evidence>
<name>A0A5B7I5L7_PORTR</name>
<comment type="caution">
    <text evidence="2">The sequence shown here is derived from an EMBL/GenBank/DDBJ whole genome shotgun (WGS) entry which is preliminary data.</text>
</comment>
<organism evidence="2 3">
    <name type="scientific">Portunus trituberculatus</name>
    <name type="common">Swimming crab</name>
    <name type="synonym">Neptunus trituberculatus</name>
    <dbReference type="NCBI Taxonomy" id="210409"/>
    <lineage>
        <taxon>Eukaryota</taxon>
        <taxon>Metazoa</taxon>
        <taxon>Ecdysozoa</taxon>
        <taxon>Arthropoda</taxon>
        <taxon>Crustacea</taxon>
        <taxon>Multicrustacea</taxon>
        <taxon>Malacostraca</taxon>
        <taxon>Eumalacostraca</taxon>
        <taxon>Eucarida</taxon>
        <taxon>Decapoda</taxon>
        <taxon>Pleocyemata</taxon>
        <taxon>Brachyura</taxon>
        <taxon>Eubrachyura</taxon>
        <taxon>Portunoidea</taxon>
        <taxon>Portunidae</taxon>
        <taxon>Portuninae</taxon>
        <taxon>Portunus</taxon>
    </lineage>
</organism>
<dbReference type="AlphaFoldDB" id="A0A5B7I5L7"/>
<keyword evidence="3" id="KW-1185">Reference proteome</keyword>
<evidence type="ECO:0000313" key="2">
    <source>
        <dbReference type="EMBL" id="MPC77179.1"/>
    </source>
</evidence>
<feature type="region of interest" description="Disordered" evidence="1">
    <location>
        <begin position="14"/>
        <end position="66"/>
    </location>
</feature>
<accession>A0A5B7I5L7</accession>
<feature type="compositionally biased region" description="Pro residues" evidence="1">
    <location>
        <begin position="18"/>
        <end position="29"/>
    </location>
</feature>
<dbReference type="EMBL" id="VSRR010045209">
    <property type="protein sequence ID" value="MPC77179.1"/>
    <property type="molecule type" value="Genomic_DNA"/>
</dbReference>
<evidence type="ECO:0000313" key="3">
    <source>
        <dbReference type="Proteomes" id="UP000324222"/>
    </source>
</evidence>